<organism evidence="2 3">
    <name type="scientific">Natrarchaeobius chitinivorans</name>
    <dbReference type="NCBI Taxonomy" id="1679083"/>
    <lineage>
        <taxon>Archaea</taxon>
        <taxon>Methanobacteriati</taxon>
        <taxon>Methanobacteriota</taxon>
        <taxon>Stenosarchaea group</taxon>
        <taxon>Halobacteria</taxon>
        <taxon>Halobacteriales</taxon>
        <taxon>Natrialbaceae</taxon>
        <taxon>Natrarchaeobius</taxon>
    </lineage>
</organism>
<reference evidence="2 3" key="1">
    <citation type="submission" date="2018-10" db="EMBL/GenBank/DDBJ databases">
        <title>Natrarchaeobius chitinivorans gen. nov., sp. nov., and Natrarchaeobius haloalkaliphilus sp. nov., alkaliphilic, chitin-utilizing haloarchaea from hypersaline alkaline lakes.</title>
        <authorList>
            <person name="Sorokin D.Y."/>
            <person name="Elcheninov A.G."/>
            <person name="Kostrikina N.A."/>
            <person name="Bale N.J."/>
            <person name="Sinninghe Damste J.S."/>
            <person name="Khijniak T.V."/>
            <person name="Kublanov I.V."/>
            <person name="Toshchakov S.V."/>
        </authorList>
    </citation>
    <scope>NUCLEOTIDE SEQUENCE [LARGE SCALE GENOMIC DNA]</scope>
    <source>
        <strain evidence="2 3">AArcht4T</strain>
    </source>
</reference>
<sequence>MTGGAEYTFVPWVRDGYRPRDDGGTIRVELSVEGRGDGDSKTKDVGVDLSLYGPGEVTGIDRRQVIRTEPTPGTSDFPPNHFPIVEFDRPELPWLFSPEIKDDDGKLRPWMCLITVEQTDGVTLSTAPDDGGAVLAIDDPASPADHLPDPTESWAWTHAQVVGDDDTDGALEANRADTTLSRLLSPRDLDAETDYYACVVPTYEAGRLAGIGEDPFEHDDEGNRIDVTGDAWDLEEPPERIRLPVYYHWEFSTGKSGDFEALVRRLEPSVLEDVGVRQVDAGDPGPEALGPEALDHDGEVVTVEGAMQSFDISTDSYTYQDELVELVGQASALAPETAVADTDGTDRILGPPIYGQWPPAADEIPDEGDEPTWLRELNEDPRYRAPAAFGTDVVQDQQEQLMAEAWRQVGDIREANKLLRRARLARGASQQIHDRLDELDPAAVLSLTEPAHRRTIDEGMGQTVAATVKNSALPAAVLSPAFRRITRPNGPLSRRIGGIRRERIVEEVNDGTITLGDDGTPADGTQVIDADLAENVCSTALGRSGEDSDWEVLGEAGEGTLEAIVETLGSRCQVVRERTQAAMNAYEGPALDRLRTFLSHLESVCDEDRGGLLGSLASGVAAEDWSLVDVTLGKIARRLSEATDDHEALQTLSQSDPALAAVLEEDPGVTTAYEEFRAMFAVVRLRIVVEVLFEDACTTAREQLAALDVDHSEAKRAVAELEDLCTALCGDEKGTAGSVTQLRNSVALGAVEDIRAVVARMARILALAEARLAVVADHANGNGQPLSETCEQIEWYVTLVRRRLADAPTDPVADALAGSACPRPTPDASPKLDLERTAEAVREATDPAETIPERMAARLGGLEIRDRTDPLAQIMAHPEFDEPMYAPLRDLSQENLVPGVGDVPLDSVGVLETNPAFVEAYLLGLNHEMARELRWREYPTDLRGTYFRQFWDPAGRDPELTGEEKWDIEYVHRWADDYDLGDNYTEKMDAKGKAADGEETDGDGTDDAGDDEEGSSGRLVLLVRGALFDRYPNTHVYAAKGDSAEDEDHLTRTPLLPDPFDDDVEGTVEHPIFRGTLDPDVTFFGFDIDEDEALSDPEDEDDHGWFFVIEEPPSGPSFGLEVDEDRDEDAEWTWQNLTWNDVTAESYVSVVDETPSSDDSNDVPEELPESHDWAKNGAHMGSITWIRPFRAAIHADNMIPEDGEPT</sequence>
<evidence type="ECO:0000256" key="1">
    <source>
        <dbReference type="SAM" id="MobiDB-lite"/>
    </source>
</evidence>
<feature type="region of interest" description="Disordered" evidence="1">
    <location>
        <begin position="990"/>
        <end position="1016"/>
    </location>
</feature>
<evidence type="ECO:0000313" key="3">
    <source>
        <dbReference type="Proteomes" id="UP000282323"/>
    </source>
</evidence>
<feature type="compositionally biased region" description="Acidic residues" evidence="1">
    <location>
        <begin position="997"/>
        <end position="1014"/>
    </location>
</feature>
<dbReference type="Proteomes" id="UP000282323">
    <property type="component" value="Unassembled WGS sequence"/>
</dbReference>
<dbReference type="EMBL" id="REGA01000010">
    <property type="protein sequence ID" value="RQG94174.1"/>
    <property type="molecule type" value="Genomic_DNA"/>
</dbReference>
<name>A0A3N6M1E8_NATCH</name>
<evidence type="ECO:0000313" key="2">
    <source>
        <dbReference type="EMBL" id="RQG94174.1"/>
    </source>
</evidence>
<keyword evidence="3" id="KW-1185">Reference proteome</keyword>
<dbReference type="RefSeq" id="WP_124195932.1">
    <property type="nucleotide sequence ID" value="NZ_REGA01000010.1"/>
</dbReference>
<gene>
    <name evidence="2" type="ORF">EA473_12415</name>
</gene>
<dbReference type="AlphaFoldDB" id="A0A3N6M1E8"/>
<dbReference type="OrthoDB" id="242459at2157"/>
<comment type="caution">
    <text evidence="2">The sequence shown here is derived from an EMBL/GenBank/DDBJ whole genome shotgun (WGS) entry which is preliminary data.</text>
</comment>
<feature type="compositionally biased region" description="Acidic residues" evidence="1">
    <location>
        <begin position="1155"/>
        <end position="1167"/>
    </location>
</feature>
<accession>A0A3N6M1E8</accession>
<feature type="region of interest" description="Disordered" evidence="1">
    <location>
        <begin position="1152"/>
        <end position="1175"/>
    </location>
</feature>
<protein>
    <submittedName>
        <fullName evidence="2">Uncharacterized protein</fullName>
    </submittedName>
</protein>
<proteinExistence type="predicted"/>